<keyword evidence="3" id="KW-1185">Reference proteome</keyword>
<evidence type="ECO:0000259" key="1">
    <source>
        <dbReference type="Pfam" id="PF20408"/>
    </source>
</evidence>
<feature type="domain" description="KANL3/Tex30 alpha/beta hydrolase-like" evidence="1">
    <location>
        <begin position="10"/>
        <end position="199"/>
    </location>
</feature>
<dbReference type="PANTHER" id="PTHR13136:SF11">
    <property type="entry name" value="TESTIS-EXPRESSED PROTEIN 30"/>
    <property type="match status" value="1"/>
</dbReference>
<evidence type="ECO:0000313" key="2">
    <source>
        <dbReference type="EMBL" id="GGX73358.1"/>
    </source>
</evidence>
<gene>
    <name evidence="2" type="ORF">GCM10007392_45980</name>
</gene>
<dbReference type="GO" id="GO:0016787">
    <property type="term" value="F:hydrolase activity"/>
    <property type="evidence" value="ECO:0007669"/>
    <property type="project" value="UniProtKB-KW"/>
</dbReference>
<dbReference type="EMBL" id="BMXR01000017">
    <property type="protein sequence ID" value="GGX73358.1"/>
    <property type="molecule type" value="Genomic_DNA"/>
</dbReference>
<dbReference type="SUPFAM" id="SSF53474">
    <property type="entry name" value="alpha/beta-Hydrolases"/>
    <property type="match status" value="1"/>
</dbReference>
<dbReference type="AlphaFoldDB" id="A0A918NJZ9"/>
<reference evidence="2" key="2">
    <citation type="submission" date="2020-09" db="EMBL/GenBank/DDBJ databases">
        <authorList>
            <person name="Sun Q."/>
            <person name="Kim S."/>
        </authorList>
    </citation>
    <scope>NUCLEOTIDE SEQUENCE</scope>
    <source>
        <strain evidence="2">KCTC 22169</strain>
    </source>
</reference>
<dbReference type="RefSeq" id="WP_189613244.1">
    <property type="nucleotide sequence ID" value="NZ_BMXR01000017.1"/>
</dbReference>
<evidence type="ECO:0000313" key="3">
    <source>
        <dbReference type="Proteomes" id="UP000626148"/>
    </source>
</evidence>
<dbReference type="Proteomes" id="UP000626148">
    <property type="component" value="Unassembled WGS sequence"/>
</dbReference>
<dbReference type="InterPro" id="IPR046879">
    <property type="entry name" value="KANL3/Tex30_Abhydrolase"/>
</dbReference>
<reference evidence="2" key="1">
    <citation type="journal article" date="2014" name="Int. J. Syst. Evol. Microbiol.">
        <title>Complete genome sequence of Corynebacterium casei LMG S-19264T (=DSM 44701T), isolated from a smear-ripened cheese.</title>
        <authorList>
            <consortium name="US DOE Joint Genome Institute (JGI-PGF)"/>
            <person name="Walter F."/>
            <person name="Albersmeier A."/>
            <person name="Kalinowski J."/>
            <person name="Ruckert C."/>
        </authorList>
    </citation>
    <scope>NUCLEOTIDE SEQUENCE</scope>
    <source>
        <strain evidence="2">KCTC 22169</strain>
    </source>
</reference>
<dbReference type="Pfam" id="PF20408">
    <property type="entry name" value="Abhydrolase_11"/>
    <property type="match status" value="1"/>
</dbReference>
<proteinExistence type="predicted"/>
<dbReference type="Gene3D" id="3.40.50.1820">
    <property type="entry name" value="alpha/beta hydrolase"/>
    <property type="match status" value="1"/>
</dbReference>
<dbReference type="InterPro" id="IPR029058">
    <property type="entry name" value="AB_hydrolase_fold"/>
</dbReference>
<keyword evidence="2" id="KW-0378">Hydrolase</keyword>
<protein>
    <submittedName>
        <fullName evidence="2">Alpha/beta hydrolase</fullName>
    </submittedName>
</protein>
<name>A0A918NJZ9_9GAMM</name>
<dbReference type="InterPro" id="IPR026555">
    <property type="entry name" value="NSL3/Tex30"/>
</dbReference>
<accession>A0A918NJZ9</accession>
<comment type="caution">
    <text evidence="2">The sequence shown here is derived from an EMBL/GenBank/DDBJ whole genome shotgun (WGS) entry which is preliminary data.</text>
</comment>
<dbReference type="PANTHER" id="PTHR13136">
    <property type="entry name" value="TESTIS DEVELOPMENT PROTEIN PRTD"/>
    <property type="match status" value="1"/>
</dbReference>
<organism evidence="2 3">
    <name type="scientific">Saccharospirillum salsuginis</name>
    <dbReference type="NCBI Taxonomy" id="418750"/>
    <lineage>
        <taxon>Bacteria</taxon>
        <taxon>Pseudomonadati</taxon>
        <taxon>Pseudomonadota</taxon>
        <taxon>Gammaproteobacteria</taxon>
        <taxon>Oceanospirillales</taxon>
        <taxon>Saccharospirillaceae</taxon>
        <taxon>Saccharospirillum</taxon>
    </lineage>
</organism>
<sequence length="205" mass="22567">MRIDGPDSATTLVLAHGAGAPMDSDFMNDITRLLNDRGIRVARFEFPYMIERRQTGKKRPPDRAPKLLDSYNAILDELGHPERLFIGGKSMGGRMATLVATQRPVAGVCVLGYPFHPPGKPDKLRLDHLGDIQCPTLICQGERDALGKREEVDGYDLPEAIQLHWLPDGDHSLKPRKASGHTLEENLANAADALVDFINRTGTGH</sequence>